<evidence type="ECO:0000256" key="3">
    <source>
        <dbReference type="ARBA" id="ARBA00022845"/>
    </source>
</evidence>
<keyword evidence="1" id="KW-0963">Cytoplasm</keyword>
<organism evidence="4 5">
    <name type="scientific">Microbacterium phyllosphaerae</name>
    <dbReference type="NCBI Taxonomy" id="124798"/>
    <lineage>
        <taxon>Bacteria</taxon>
        <taxon>Bacillati</taxon>
        <taxon>Actinomycetota</taxon>
        <taxon>Actinomycetes</taxon>
        <taxon>Micrococcales</taxon>
        <taxon>Microbacteriaceae</taxon>
        <taxon>Microbacterium</taxon>
    </lineage>
</organism>
<keyword evidence="3" id="KW-0810">Translation regulation</keyword>
<evidence type="ECO:0000313" key="4">
    <source>
        <dbReference type="EMBL" id="MBP2378970.1"/>
    </source>
</evidence>
<keyword evidence="2" id="KW-1005">Bacterial flagellum biogenesis</keyword>
<comment type="caution">
    <text evidence="4">The sequence shown here is derived from an EMBL/GenBank/DDBJ whole genome shotgun (WGS) entry which is preliminary data.</text>
</comment>
<accession>A0ABS4WS00</accession>
<evidence type="ECO:0000256" key="2">
    <source>
        <dbReference type="ARBA" id="ARBA00022795"/>
    </source>
</evidence>
<proteinExistence type="predicted"/>
<dbReference type="InterPro" id="IPR024046">
    <property type="entry name" value="Flagellar_assmbl_FliW_dom_sf"/>
</dbReference>
<protein>
    <submittedName>
        <fullName evidence="4">Flagellar assembly factor FliW</fullName>
    </submittedName>
</protein>
<evidence type="ECO:0000256" key="1">
    <source>
        <dbReference type="ARBA" id="ARBA00022490"/>
    </source>
</evidence>
<keyword evidence="4" id="KW-0969">Cilium</keyword>
<reference evidence="4 5" key="1">
    <citation type="submission" date="2021-03" db="EMBL/GenBank/DDBJ databases">
        <title>Sequencing the genomes of 1000 actinobacteria strains.</title>
        <authorList>
            <person name="Klenk H.-P."/>
        </authorList>
    </citation>
    <scope>NUCLEOTIDE SEQUENCE [LARGE SCALE GENOMIC DNA]</scope>
    <source>
        <strain evidence="4 5">DSM 13468</strain>
    </source>
</reference>
<dbReference type="PANTHER" id="PTHR39190:SF1">
    <property type="entry name" value="FLAGELLAR ASSEMBLY FACTOR FLIW"/>
    <property type="match status" value="1"/>
</dbReference>
<gene>
    <name evidence="4" type="ORF">JOF42_002465</name>
</gene>
<evidence type="ECO:0000313" key="5">
    <source>
        <dbReference type="Proteomes" id="UP000703720"/>
    </source>
</evidence>
<dbReference type="PANTHER" id="PTHR39190">
    <property type="entry name" value="FLAGELLAR ASSEMBLY FACTOR FLIW"/>
    <property type="match status" value="1"/>
</dbReference>
<dbReference type="Pfam" id="PF02623">
    <property type="entry name" value="FliW"/>
    <property type="match status" value="1"/>
</dbReference>
<keyword evidence="5" id="KW-1185">Reference proteome</keyword>
<dbReference type="EMBL" id="JAGIOA010000001">
    <property type="protein sequence ID" value="MBP2378970.1"/>
    <property type="molecule type" value="Genomic_DNA"/>
</dbReference>
<dbReference type="Gene3D" id="2.30.290.10">
    <property type="entry name" value="BH3618-like"/>
    <property type="match status" value="1"/>
</dbReference>
<dbReference type="InterPro" id="IPR003775">
    <property type="entry name" value="Flagellar_assembly_factor_FliW"/>
</dbReference>
<keyword evidence="4" id="KW-0966">Cell projection</keyword>
<dbReference type="Proteomes" id="UP000703720">
    <property type="component" value="Unassembled WGS sequence"/>
</dbReference>
<name>A0ABS4WS00_9MICO</name>
<sequence length="131" mass="14005">MSTTTAETTSIRVEFRSPMLGLSPYRAFALEPITGADGLYALRATDADVRLFVLDPRSADPGYAPVVSADVFAEVDAVDSSEVDVFVVANPSADGVHVNLRAPILIHRETGRATQTILDDQTYPIRALLGG</sequence>
<dbReference type="SUPFAM" id="SSF141457">
    <property type="entry name" value="BH3618-like"/>
    <property type="match status" value="1"/>
</dbReference>
<keyword evidence="4" id="KW-0282">Flagellum</keyword>
<dbReference type="RefSeq" id="WP_210098115.1">
    <property type="nucleotide sequence ID" value="NZ_BAAAIO010000003.1"/>
</dbReference>